<gene>
    <name evidence="5" type="ORF">QR680_017441</name>
</gene>
<feature type="region of interest" description="Disordered" evidence="3">
    <location>
        <begin position="898"/>
        <end position="931"/>
    </location>
</feature>
<evidence type="ECO:0000259" key="4">
    <source>
        <dbReference type="PROSITE" id="PS50021"/>
    </source>
</evidence>
<feature type="region of interest" description="Disordered" evidence="3">
    <location>
        <begin position="562"/>
        <end position="590"/>
    </location>
</feature>
<name>A0AA39LPA6_9BILA</name>
<dbReference type="Proteomes" id="UP001175271">
    <property type="component" value="Unassembled WGS sequence"/>
</dbReference>
<dbReference type="InterPro" id="IPR003591">
    <property type="entry name" value="Leu-rich_rpt_typical-subtyp"/>
</dbReference>
<dbReference type="PROSITE" id="PS51450">
    <property type="entry name" value="LRR"/>
    <property type="match status" value="3"/>
</dbReference>
<dbReference type="Pfam" id="PF13855">
    <property type="entry name" value="LRR_8"/>
    <property type="match status" value="2"/>
</dbReference>
<feature type="region of interest" description="Disordered" evidence="3">
    <location>
        <begin position="966"/>
        <end position="1006"/>
    </location>
</feature>
<evidence type="ECO:0000256" key="1">
    <source>
        <dbReference type="ARBA" id="ARBA00022614"/>
    </source>
</evidence>
<dbReference type="PROSITE" id="PS50021">
    <property type="entry name" value="CH"/>
    <property type="match status" value="1"/>
</dbReference>
<evidence type="ECO:0000256" key="2">
    <source>
        <dbReference type="ARBA" id="ARBA00022737"/>
    </source>
</evidence>
<feature type="compositionally biased region" description="Low complexity" evidence="3">
    <location>
        <begin position="973"/>
        <end position="986"/>
    </location>
</feature>
<dbReference type="SMART" id="SM00364">
    <property type="entry name" value="LRR_BAC"/>
    <property type="match status" value="4"/>
</dbReference>
<comment type="caution">
    <text evidence="5">The sequence shown here is derived from an EMBL/GenBank/DDBJ whole genome shotgun (WGS) entry which is preliminary data.</text>
</comment>
<dbReference type="SUPFAM" id="SSF47576">
    <property type="entry name" value="Calponin-homology domain, CH-domain"/>
    <property type="match status" value="1"/>
</dbReference>
<dbReference type="InterPro" id="IPR032675">
    <property type="entry name" value="LRR_dom_sf"/>
</dbReference>
<dbReference type="GO" id="GO:0005737">
    <property type="term" value="C:cytoplasm"/>
    <property type="evidence" value="ECO:0007669"/>
    <property type="project" value="TreeGrafter"/>
</dbReference>
<dbReference type="EMBL" id="JAUCMV010000004">
    <property type="protein sequence ID" value="KAK0404405.1"/>
    <property type="molecule type" value="Genomic_DNA"/>
</dbReference>
<dbReference type="InterPro" id="IPR001611">
    <property type="entry name" value="Leu-rich_rpt"/>
</dbReference>
<dbReference type="Gene3D" id="3.80.10.10">
    <property type="entry name" value="Ribonuclease Inhibitor"/>
    <property type="match status" value="2"/>
</dbReference>
<dbReference type="InterPro" id="IPR001715">
    <property type="entry name" value="CH_dom"/>
</dbReference>
<dbReference type="PANTHER" id="PTHR48051:SF21">
    <property type="entry name" value="CALPONIN-HOMOLOGY (CH) DOMAIN-CONTAINING PROTEIN"/>
    <property type="match status" value="1"/>
</dbReference>
<keyword evidence="6" id="KW-1185">Reference proteome</keyword>
<dbReference type="Pfam" id="PF00307">
    <property type="entry name" value="CH"/>
    <property type="match status" value="1"/>
</dbReference>
<keyword evidence="2" id="KW-0677">Repeat</keyword>
<dbReference type="AlphaFoldDB" id="A0AA39LPA6"/>
<dbReference type="PANTHER" id="PTHR48051">
    <property type="match status" value="1"/>
</dbReference>
<sequence length="1269" mass="141583">METGSSGSRKRRRPDSESECVSVAERAHSEAPSCCAASVALSNCSYGHGSQCKLSPGSQKVLRLICGYVKLYMHRLEKQTINYRIADIVARHFKYYGCAQFAALGGLLNKVKGYGWCTPLKKPVVWNFSLLLEILDQMERNISEVIWCAYYLMPRYSESMIFLQKKFLDMMIDPSANVERQTPLLVQLTFSGTVLRTIYGIREAVVNRNWNEVGRRIALINCHSPDIKSDTAQHHYYIADMLRYRFYTYEIFHAGLQRILFHNFPDDITLDSIFQFSKQFLKLESRNITIWRQLNVAILVDLSVLGIIYEREDIQTFIQKESSRLYVIRDPEDNFVLQCYNLLYKYELWYNSNVKSKERAIYLAEQIESQLTDLRNHSAAVLLDIIIHLLLAVKRPEELVCMLSEYCASVPSLLGHCFHRIAQFGDQEAADQVLLDTFAANPDLHPSDAMWLDFVQPRTLAPENFGAASEVVMRNVSILFEFLDFGTNRTDERAWFLLKSNFESLMFLEGGMAILPPNWQHRRDWWPSFHDVELSSLGKESRTFVFKWDRSLRVFVTRSSSEPREGYGKTASWKPSKRRDTAEGPSATGGVAVAVPAPLKASAQKQIRSRTVEKVCEDATLSGSLNLSERKLKEFPAILASKFDITDLIFADVSGNRMQDFSPCFGTLYSLETLLLRHNCLRVIPSTISSLSQLSYLDLRGNQLRSLPSELFSLPIKILLLTGNRLETLPREVRQSANHLQELDASCNRLKSIPCDIALLKNLRVLNLRCNQLVQIPPEVCQLELRIFDVSSNRLSSLPGEIKNMSVGELRIHDNPLIHPPISVAMKGKEHAFKWLRSQEPTGRTLRKLTDVNMNRSIGVLHASSSLRKVNRASWETESSRDRGFRVFRYNTLGGTSDSGYVSMGDERQSTELSSLSSASSNLETLKDESTEAPRIEEVMNAFSQSQTFVNNENVTQDDVCADFVNNNDVPLPSTERATEATSTTPPDTSKLKAPTETPRLQKAASTVPKAVVTPLNRSNAAVATVQPMKRVIPKAASPSESLLVKPKTVVGGAVRSPNGVAKSKVLVSGLKKPSTVTLATKTRLAKSTSSSTASVSISSTASSLSSVDASATSSSPVEAMRRVLEHRLSAKFPVEEGELAQALSDGVQLCNLANRLRPRSVINVMTAVGKAPLIPLKCKRNAEGFVAACRKIGVDEMPANEKILANFLILSFLVSSQLCSSADILGKNVYAMARTVVALQKIVGRKPSGTKSLVSASASNRRRVVTNV</sequence>
<protein>
    <recommendedName>
        <fullName evidence="4">Calponin-homology (CH) domain-containing protein</fullName>
    </recommendedName>
</protein>
<evidence type="ECO:0000256" key="3">
    <source>
        <dbReference type="SAM" id="MobiDB-lite"/>
    </source>
</evidence>
<dbReference type="InterPro" id="IPR036872">
    <property type="entry name" value="CH_dom_sf"/>
</dbReference>
<evidence type="ECO:0000313" key="6">
    <source>
        <dbReference type="Proteomes" id="UP001175271"/>
    </source>
</evidence>
<feature type="domain" description="Calponin-homology (CH)" evidence="4">
    <location>
        <begin position="1115"/>
        <end position="1224"/>
    </location>
</feature>
<keyword evidence="1" id="KW-0433">Leucine-rich repeat</keyword>
<dbReference type="InterPro" id="IPR050216">
    <property type="entry name" value="LRR_domain-containing"/>
</dbReference>
<dbReference type="Gene3D" id="1.10.418.10">
    <property type="entry name" value="Calponin-like domain"/>
    <property type="match status" value="1"/>
</dbReference>
<evidence type="ECO:0000313" key="5">
    <source>
        <dbReference type="EMBL" id="KAK0404405.1"/>
    </source>
</evidence>
<proteinExistence type="predicted"/>
<reference evidence="5" key="1">
    <citation type="submission" date="2023-06" db="EMBL/GenBank/DDBJ databases">
        <title>Genomic analysis of the entomopathogenic nematode Steinernema hermaphroditum.</title>
        <authorList>
            <person name="Schwarz E.M."/>
            <person name="Heppert J.K."/>
            <person name="Baniya A."/>
            <person name="Schwartz H.T."/>
            <person name="Tan C.-H."/>
            <person name="Antoshechkin I."/>
            <person name="Sternberg P.W."/>
            <person name="Goodrich-Blair H."/>
            <person name="Dillman A.R."/>
        </authorList>
    </citation>
    <scope>NUCLEOTIDE SEQUENCE</scope>
    <source>
        <strain evidence="5">PS9179</strain>
        <tissue evidence="5">Whole animal</tissue>
    </source>
</reference>
<dbReference type="SUPFAM" id="SSF52058">
    <property type="entry name" value="L domain-like"/>
    <property type="match status" value="1"/>
</dbReference>
<accession>A0AA39LPA6</accession>
<organism evidence="5 6">
    <name type="scientific">Steinernema hermaphroditum</name>
    <dbReference type="NCBI Taxonomy" id="289476"/>
    <lineage>
        <taxon>Eukaryota</taxon>
        <taxon>Metazoa</taxon>
        <taxon>Ecdysozoa</taxon>
        <taxon>Nematoda</taxon>
        <taxon>Chromadorea</taxon>
        <taxon>Rhabditida</taxon>
        <taxon>Tylenchina</taxon>
        <taxon>Panagrolaimomorpha</taxon>
        <taxon>Strongyloidoidea</taxon>
        <taxon>Steinernematidae</taxon>
        <taxon>Steinernema</taxon>
    </lineage>
</organism>
<feature type="compositionally biased region" description="Low complexity" evidence="3">
    <location>
        <begin position="911"/>
        <end position="924"/>
    </location>
</feature>
<dbReference type="SMART" id="SM00369">
    <property type="entry name" value="LRR_TYP"/>
    <property type="match status" value="5"/>
</dbReference>